<name>A0A0E9XPX8_ANGAN</name>
<dbReference type="EMBL" id="GBXM01003863">
    <property type="protein sequence ID" value="JAI04715.1"/>
    <property type="molecule type" value="Transcribed_RNA"/>
</dbReference>
<dbReference type="AlphaFoldDB" id="A0A0E9XPX8"/>
<proteinExistence type="predicted"/>
<accession>A0A0E9XPX8</accession>
<evidence type="ECO:0000313" key="1">
    <source>
        <dbReference type="EMBL" id="JAI04715.1"/>
    </source>
</evidence>
<reference evidence="1" key="2">
    <citation type="journal article" date="2015" name="Fish Shellfish Immunol.">
        <title>Early steps in the European eel (Anguilla anguilla)-Vibrio vulnificus interaction in the gills: Role of the RtxA13 toxin.</title>
        <authorList>
            <person name="Callol A."/>
            <person name="Pajuelo D."/>
            <person name="Ebbesson L."/>
            <person name="Teles M."/>
            <person name="MacKenzie S."/>
            <person name="Amaro C."/>
        </authorList>
    </citation>
    <scope>NUCLEOTIDE SEQUENCE</scope>
</reference>
<reference evidence="1" key="1">
    <citation type="submission" date="2014-11" db="EMBL/GenBank/DDBJ databases">
        <authorList>
            <person name="Amaro Gonzalez C."/>
        </authorList>
    </citation>
    <scope>NUCLEOTIDE SEQUENCE</scope>
</reference>
<organism evidence="1">
    <name type="scientific">Anguilla anguilla</name>
    <name type="common">European freshwater eel</name>
    <name type="synonym">Muraena anguilla</name>
    <dbReference type="NCBI Taxonomy" id="7936"/>
    <lineage>
        <taxon>Eukaryota</taxon>
        <taxon>Metazoa</taxon>
        <taxon>Chordata</taxon>
        <taxon>Craniata</taxon>
        <taxon>Vertebrata</taxon>
        <taxon>Euteleostomi</taxon>
        <taxon>Actinopterygii</taxon>
        <taxon>Neopterygii</taxon>
        <taxon>Teleostei</taxon>
        <taxon>Anguilliformes</taxon>
        <taxon>Anguillidae</taxon>
        <taxon>Anguilla</taxon>
    </lineage>
</organism>
<protein>
    <submittedName>
        <fullName evidence="1">Uncharacterized protein</fullName>
    </submittedName>
</protein>
<sequence length="32" mass="3543">MVKCRCKQRLGGVSDHQIHPTKSYTLSVPEGS</sequence>